<dbReference type="Proteomes" id="UP000192872">
    <property type="component" value="Unassembled WGS sequence"/>
</dbReference>
<keyword evidence="1" id="KW-0808">Transferase</keyword>
<dbReference type="AlphaFoldDB" id="A0A1W9I2U1"/>
<dbReference type="InterPro" id="IPR036388">
    <property type="entry name" value="WH-like_DNA-bd_sf"/>
</dbReference>
<sequence length="325" mass="35781">MLADEPPGSTGRDNVGGTDVPRASVAALRRFARFYTRHAGLLEPGLYGTSLTLTEARILYELARGEGSHAVDIARLLALDRAQLSRTFARFEKAGWIRRETDRHDRRRAIIKLTRAGKALFRSLDHQADHDVAAMLKPLPGDVRQILITALATAEHILAAAAPSPIVIRDAAIGDLGLIIHRHAVLYARDYGWNRAFEALVAEIASTYIRDFAPDHDGCWIAERDGAFLGCVMLVRAGPDAARLRLLLVEPQARGLGLGGRLVDHCIAAAKARSYRRLVLWTNDILVAARALYVRRGFVLTASEPHDSFGHHLVGETWELSLESD</sequence>
<accession>A0A1W9I2U1</accession>
<evidence type="ECO:0000256" key="1">
    <source>
        <dbReference type="ARBA" id="ARBA00022679"/>
    </source>
</evidence>
<dbReference type="PRINTS" id="PR00598">
    <property type="entry name" value="HTHMARR"/>
</dbReference>
<dbReference type="EMBL" id="LWDL01000005">
    <property type="protein sequence ID" value="OQW53907.1"/>
    <property type="molecule type" value="Genomic_DNA"/>
</dbReference>
<dbReference type="InterPro" id="IPR016181">
    <property type="entry name" value="Acyl_CoA_acyltransferase"/>
</dbReference>
<dbReference type="InterPro" id="IPR050769">
    <property type="entry name" value="NAT_camello-type"/>
</dbReference>
<dbReference type="SMART" id="SM00347">
    <property type="entry name" value="HTH_MARR"/>
    <property type="match status" value="1"/>
</dbReference>
<gene>
    <name evidence="4" type="ORF">A4S15_00165</name>
</gene>
<proteinExistence type="predicted"/>
<evidence type="ECO:0000259" key="3">
    <source>
        <dbReference type="PROSITE" id="PS51186"/>
    </source>
</evidence>
<evidence type="ECO:0008006" key="6">
    <source>
        <dbReference type="Google" id="ProtNLM"/>
    </source>
</evidence>
<dbReference type="Pfam" id="PF00583">
    <property type="entry name" value="Acetyltransf_1"/>
    <property type="match status" value="1"/>
</dbReference>
<dbReference type="Gene3D" id="3.40.630.30">
    <property type="match status" value="1"/>
</dbReference>
<evidence type="ECO:0000313" key="5">
    <source>
        <dbReference type="Proteomes" id="UP000192872"/>
    </source>
</evidence>
<organism evidence="4 5">
    <name type="scientific">Candidatus Raskinella chloraquaticus</name>
    <dbReference type="NCBI Taxonomy" id="1951219"/>
    <lineage>
        <taxon>Bacteria</taxon>
        <taxon>Pseudomonadati</taxon>
        <taxon>Pseudomonadota</taxon>
        <taxon>Alphaproteobacteria</taxon>
        <taxon>Hyphomicrobiales</taxon>
        <taxon>Phreatobacteraceae</taxon>
        <taxon>Candidatus Raskinella</taxon>
    </lineage>
</organism>
<dbReference type="STRING" id="1827387.A4S15_00165"/>
<reference evidence="4 5" key="1">
    <citation type="journal article" date="2017" name="Water Res.">
        <title>Comammox in drinking water systems.</title>
        <authorList>
            <person name="Wang Y."/>
            <person name="Ma L."/>
            <person name="Mao Y."/>
            <person name="Jiang X."/>
            <person name="Xia Y."/>
            <person name="Yu K."/>
            <person name="Li B."/>
            <person name="Zhang T."/>
        </authorList>
    </citation>
    <scope>NUCLEOTIDE SEQUENCE [LARGE SCALE GENOMIC DNA]</scope>
    <source>
        <strain evidence="4">SG_bin8</strain>
    </source>
</reference>
<feature type="domain" description="N-acetyltransferase" evidence="3">
    <location>
        <begin position="166"/>
        <end position="323"/>
    </location>
</feature>
<dbReference type="PROSITE" id="PS51186">
    <property type="entry name" value="GNAT"/>
    <property type="match status" value="1"/>
</dbReference>
<dbReference type="PROSITE" id="PS50995">
    <property type="entry name" value="HTH_MARR_2"/>
    <property type="match status" value="1"/>
</dbReference>
<dbReference type="SUPFAM" id="SSF55729">
    <property type="entry name" value="Acyl-CoA N-acyltransferases (Nat)"/>
    <property type="match status" value="1"/>
</dbReference>
<dbReference type="InterPro" id="IPR000835">
    <property type="entry name" value="HTH_MarR-typ"/>
</dbReference>
<dbReference type="GO" id="GO:0003700">
    <property type="term" value="F:DNA-binding transcription factor activity"/>
    <property type="evidence" value="ECO:0007669"/>
    <property type="project" value="InterPro"/>
</dbReference>
<name>A0A1W9I2U1_9HYPH</name>
<protein>
    <recommendedName>
        <fullName evidence="6">MarR family transcriptional regulator</fullName>
    </recommendedName>
</protein>
<dbReference type="Pfam" id="PF12802">
    <property type="entry name" value="MarR_2"/>
    <property type="match status" value="1"/>
</dbReference>
<dbReference type="SUPFAM" id="SSF46785">
    <property type="entry name" value="Winged helix' DNA-binding domain"/>
    <property type="match status" value="1"/>
</dbReference>
<dbReference type="RefSeq" id="WP_376802092.1">
    <property type="nucleotide sequence ID" value="NZ_DBNB01000034.1"/>
</dbReference>
<feature type="domain" description="HTH marR-type" evidence="2">
    <location>
        <begin position="21"/>
        <end position="156"/>
    </location>
</feature>
<dbReference type="Gene3D" id="1.10.10.10">
    <property type="entry name" value="Winged helix-like DNA-binding domain superfamily/Winged helix DNA-binding domain"/>
    <property type="match status" value="1"/>
</dbReference>
<evidence type="ECO:0000313" key="4">
    <source>
        <dbReference type="EMBL" id="OQW53907.1"/>
    </source>
</evidence>
<evidence type="ECO:0000259" key="2">
    <source>
        <dbReference type="PROSITE" id="PS50995"/>
    </source>
</evidence>
<comment type="caution">
    <text evidence="4">The sequence shown here is derived from an EMBL/GenBank/DDBJ whole genome shotgun (WGS) entry which is preliminary data.</text>
</comment>
<dbReference type="GO" id="GO:0008080">
    <property type="term" value="F:N-acetyltransferase activity"/>
    <property type="evidence" value="ECO:0007669"/>
    <property type="project" value="InterPro"/>
</dbReference>
<dbReference type="InterPro" id="IPR036390">
    <property type="entry name" value="WH_DNA-bd_sf"/>
</dbReference>
<dbReference type="PANTHER" id="PTHR13947">
    <property type="entry name" value="GNAT FAMILY N-ACETYLTRANSFERASE"/>
    <property type="match status" value="1"/>
</dbReference>
<dbReference type="CDD" id="cd04301">
    <property type="entry name" value="NAT_SF"/>
    <property type="match status" value="1"/>
</dbReference>
<dbReference type="InterPro" id="IPR000182">
    <property type="entry name" value="GNAT_dom"/>
</dbReference>
<dbReference type="PANTHER" id="PTHR13947:SF37">
    <property type="entry name" value="LD18367P"/>
    <property type="match status" value="1"/>
</dbReference>